<accession>A0AAV2R826</accession>
<feature type="non-terminal residue" evidence="2">
    <location>
        <position position="1"/>
    </location>
</feature>
<proteinExistence type="predicted"/>
<feature type="region of interest" description="Disordered" evidence="1">
    <location>
        <begin position="69"/>
        <end position="100"/>
    </location>
</feature>
<feature type="compositionally biased region" description="Polar residues" evidence="1">
    <location>
        <begin position="85"/>
        <end position="100"/>
    </location>
</feature>
<evidence type="ECO:0000256" key="1">
    <source>
        <dbReference type="SAM" id="MobiDB-lite"/>
    </source>
</evidence>
<evidence type="ECO:0000313" key="3">
    <source>
        <dbReference type="Proteomes" id="UP001497623"/>
    </source>
</evidence>
<sequence length="100" mass="10607">TPASFCISAMSCILKPLNGLAELGVILQIKCVIAYIETMVSVVLLSSPIKLPISNSPTIIASVLSSAVGSGWKDESSNSRWKHTPNPTSGDRNTKLNHSI</sequence>
<reference evidence="2 3" key="1">
    <citation type="submission" date="2024-05" db="EMBL/GenBank/DDBJ databases">
        <authorList>
            <person name="Wallberg A."/>
        </authorList>
    </citation>
    <scope>NUCLEOTIDE SEQUENCE [LARGE SCALE GENOMIC DNA]</scope>
</reference>
<dbReference type="AlphaFoldDB" id="A0AAV2R826"/>
<organism evidence="2 3">
    <name type="scientific">Meganyctiphanes norvegica</name>
    <name type="common">Northern krill</name>
    <name type="synonym">Thysanopoda norvegica</name>
    <dbReference type="NCBI Taxonomy" id="48144"/>
    <lineage>
        <taxon>Eukaryota</taxon>
        <taxon>Metazoa</taxon>
        <taxon>Ecdysozoa</taxon>
        <taxon>Arthropoda</taxon>
        <taxon>Crustacea</taxon>
        <taxon>Multicrustacea</taxon>
        <taxon>Malacostraca</taxon>
        <taxon>Eumalacostraca</taxon>
        <taxon>Eucarida</taxon>
        <taxon>Euphausiacea</taxon>
        <taxon>Euphausiidae</taxon>
        <taxon>Meganyctiphanes</taxon>
    </lineage>
</organism>
<dbReference type="EMBL" id="CAXKWB010017660">
    <property type="protein sequence ID" value="CAL4119539.1"/>
    <property type="molecule type" value="Genomic_DNA"/>
</dbReference>
<keyword evidence="3" id="KW-1185">Reference proteome</keyword>
<protein>
    <submittedName>
        <fullName evidence="2">Uncharacterized protein</fullName>
    </submittedName>
</protein>
<gene>
    <name evidence="2" type="ORF">MNOR_LOCUS21702</name>
</gene>
<comment type="caution">
    <text evidence="2">The sequence shown here is derived from an EMBL/GenBank/DDBJ whole genome shotgun (WGS) entry which is preliminary data.</text>
</comment>
<feature type="non-terminal residue" evidence="2">
    <location>
        <position position="100"/>
    </location>
</feature>
<dbReference type="Proteomes" id="UP001497623">
    <property type="component" value="Unassembled WGS sequence"/>
</dbReference>
<evidence type="ECO:0000313" key="2">
    <source>
        <dbReference type="EMBL" id="CAL4119539.1"/>
    </source>
</evidence>
<name>A0AAV2R826_MEGNR</name>